<sequence>MASSLATAEGEQQQQYGGRTTRAQILLSFKPPMPPPLIPHIEAYVNSESSAAEQAAGCRAIIDQLLLGRITINEVVTGLEMYLTTTDNVIRARGIQLLAEILVGLSVMPLEDTVVHSLTIFFGARLADWHSLRAALLGSLTLLRRAPHVGAVVGEDARELARLALENLHVQALAQHDRMLCLEFFQCLLSRHGAAIAPLGGDLVFGVCAAIEEEKDPRCLLLVFQIVESLTLVFPDSDGPVADCAEDLFDIVSRYFPISFNPVSSFNNLYWDVQRVFACTPLFAQYCIPLLLEKLSSSLQGAKVDSLNYLGYCAAHYGARVLIEHAGAVWAALKAELLPLSVPASAAAATSGEPKDAEILEQATLCLTSWVETFQEEKDFLSHDASSTTTTEVRRRSTTTESGIFLQLILKDESVEDLIASLEDDDTTTHRWRTDEISAAAAGPGPGSSSSSSSTISNNRAKLRVQATARVLAAAACASPYSCYAICSQVLTRIMGIIRASKSSSSRNHDYWVAIGLEVVLQIVSAAGSMAKKLCAQAATTMGRYPSSVSSSESTRRWLDPLQILSQDLITAFCQAIAINDSNEASILGVAGLQQLASFPASLSPISRDQLQEVLSFLREVLLSGDDDSLQAEVLNALVSISDSEDRFRGVESSSVSTGILTEVIPYLLQAVAEEGTETVQLVEKQLIALQMIGGSRPIARKMVIEGLLTTVSQDLTQQYTNDGNGEWICGKVASVLHCLSNDILPRCDSSSDTDQASAAKVALEIWTFFHSSQPWVRANEQVKLLWSMEAMRVAVQKCNITTQKKILQKGSEILFSCRSEDTRCTTDSSVQEGMEKVVETAKSQAACVDERGWVVGHLAAVVVSLIPSTDICNERVLLEEFVGVAIHGQSPLLTEVAAHAVASMLNKWEALHLHLEDMIHLALDKGWFAELPQKKKQSTNEGSVANETKDVSGDHVQRRVRAICAIAWAGKGLAMRGHSRVADVASLLITLLLSGTPLADPLAFCVGSVLQDREEDGSVRMAAAQGFSIIVEDSPVCLNKAHHAVIRPLFKQRFFHSMLTPLMEAMQKASAADVELSRLWLYRGLAHLVSGIPHSVVLTDGEKAFPLLLGGISTLCTTDPSDSESLLALLLAVSGFLVDDCTGRPIAAEHVSSLVKRLLVLVQYEHSPVVRKTALQCLGAVVGLPYAGVFPLRREVLKALLSALDDPKRVVRKEAVRCRQAW</sequence>
<feature type="domain" description="MMS19 N-terminal" evidence="8">
    <location>
        <begin position="76"/>
        <end position="338"/>
    </location>
</feature>
<dbReference type="PANTHER" id="PTHR12891:SF0">
    <property type="entry name" value="MMS19 NUCLEOTIDE EXCISION REPAIR PROTEIN HOMOLOG"/>
    <property type="match status" value="1"/>
</dbReference>
<evidence type="ECO:0000313" key="9">
    <source>
        <dbReference type="EMBL" id="CAK9276610.1"/>
    </source>
</evidence>
<dbReference type="InterPro" id="IPR011989">
    <property type="entry name" value="ARM-like"/>
</dbReference>
<dbReference type="InterPro" id="IPR016024">
    <property type="entry name" value="ARM-type_fold"/>
</dbReference>
<dbReference type="InterPro" id="IPR039920">
    <property type="entry name" value="MMS19"/>
</dbReference>
<dbReference type="Pfam" id="PF12460">
    <property type="entry name" value="MMS19_C"/>
    <property type="match status" value="1"/>
</dbReference>
<name>A0ABP0XGB1_9BRYO</name>
<keyword evidence="10" id="KW-1185">Reference proteome</keyword>
<accession>A0ABP0XGB1</accession>
<evidence type="ECO:0000256" key="1">
    <source>
        <dbReference type="ARBA" id="ARBA00004123"/>
    </source>
</evidence>
<dbReference type="Proteomes" id="UP001497444">
    <property type="component" value="Chromosome 7"/>
</dbReference>
<dbReference type="InterPro" id="IPR029240">
    <property type="entry name" value="MMS19_N"/>
</dbReference>
<feature type="region of interest" description="Disordered" evidence="6">
    <location>
        <begin position="437"/>
        <end position="457"/>
    </location>
</feature>
<evidence type="ECO:0000256" key="4">
    <source>
        <dbReference type="ARBA" id="ARBA00023242"/>
    </source>
</evidence>
<evidence type="ECO:0000259" key="8">
    <source>
        <dbReference type="Pfam" id="PF14500"/>
    </source>
</evidence>
<dbReference type="SUPFAM" id="SSF48371">
    <property type="entry name" value="ARM repeat"/>
    <property type="match status" value="1"/>
</dbReference>
<evidence type="ECO:0000256" key="5">
    <source>
        <dbReference type="RuleBase" id="RU367072"/>
    </source>
</evidence>
<evidence type="ECO:0000256" key="3">
    <source>
        <dbReference type="ARBA" id="ARBA00022737"/>
    </source>
</evidence>
<evidence type="ECO:0000256" key="6">
    <source>
        <dbReference type="SAM" id="MobiDB-lite"/>
    </source>
</evidence>
<dbReference type="EMBL" id="OZ020102">
    <property type="protein sequence ID" value="CAK9276610.1"/>
    <property type="molecule type" value="Genomic_DNA"/>
</dbReference>
<gene>
    <name evidence="9" type="ORF">CSSPJE1EN1_LOCUS22088</name>
</gene>
<keyword evidence="3" id="KW-0677">Repeat</keyword>
<protein>
    <recommendedName>
        <fullName evidence="5">MMS19 nucleotide excision repair protein</fullName>
    </recommendedName>
</protein>
<comment type="similarity">
    <text evidence="2 5">Belongs to the MET18/MMS19 family.</text>
</comment>
<dbReference type="PANTHER" id="PTHR12891">
    <property type="entry name" value="DNA REPAIR/TRANSCRIPTION PROTEIN MET18/MMS19"/>
    <property type="match status" value="1"/>
</dbReference>
<comment type="subcellular location">
    <subcellularLocation>
        <location evidence="1 5">Nucleus</location>
    </subcellularLocation>
</comment>
<keyword evidence="4 5" id="KW-0539">Nucleus</keyword>
<dbReference type="Pfam" id="PF14500">
    <property type="entry name" value="MMS19_N"/>
    <property type="match status" value="1"/>
</dbReference>
<reference evidence="9" key="1">
    <citation type="submission" date="2024-02" db="EMBL/GenBank/DDBJ databases">
        <authorList>
            <consortium name="ELIXIR-Norway"/>
            <consortium name="Elixir Norway"/>
        </authorList>
    </citation>
    <scope>NUCLEOTIDE SEQUENCE</scope>
</reference>
<feature type="domain" description="MMS19 C-terminal" evidence="7">
    <location>
        <begin position="790"/>
        <end position="1182"/>
    </location>
</feature>
<feature type="compositionally biased region" description="Low complexity" evidence="6">
    <location>
        <begin position="438"/>
        <end position="454"/>
    </location>
</feature>
<dbReference type="Gene3D" id="1.25.10.10">
    <property type="entry name" value="Leucine-rich Repeat Variant"/>
    <property type="match status" value="1"/>
</dbReference>
<keyword evidence="5" id="KW-0227">DNA damage</keyword>
<keyword evidence="5" id="KW-0234">DNA repair</keyword>
<evidence type="ECO:0000259" key="7">
    <source>
        <dbReference type="Pfam" id="PF12460"/>
    </source>
</evidence>
<proteinExistence type="inferred from homology"/>
<dbReference type="InterPro" id="IPR024687">
    <property type="entry name" value="MMS19_C"/>
</dbReference>
<organism evidence="9 10">
    <name type="scientific">Sphagnum jensenii</name>
    <dbReference type="NCBI Taxonomy" id="128206"/>
    <lineage>
        <taxon>Eukaryota</taxon>
        <taxon>Viridiplantae</taxon>
        <taxon>Streptophyta</taxon>
        <taxon>Embryophyta</taxon>
        <taxon>Bryophyta</taxon>
        <taxon>Sphagnophytina</taxon>
        <taxon>Sphagnopsida</taxon>
        <taxon>Sphagnales</taxon>
        <taxon>Sphagnaceae</taxon>
        <taxon>Sphagnum</taxon>
    </lineage>
</organism>
<evidence type="ECO:0000313" key="10">
    <source>
        <dbReference type="Proteomes" id="UP001497444"/>
    </source>
</evidence>
<evidence type="ECO:0000256" key="2">
    <source>
        <dbReference type="ARBA" id="ARBA00009340"/>
    </source>
</evidence>
<comment type="function">
    <text evidence="5">Key component of the cytosolic iron-sulfur protein assembly (CIA) complex, a multiprotein complex that mediates the incorporation of iron-sulfur cluster into apoproteins specifically involved in DNA metabolism and genomic integrity. In the CIA complex, MMS19 acts as an adapter between early-acting CIA components and a subset of cellular target iron-sulfur proteins.</text>
</comment>